<dbReference type="PROSITE" id="PS51257">
    <property type="entry name" value="PROKAR_LIPOPROTEIN"/>
    <property type="match status" value="1"/>
</dbReference>
<keyword evidence="3" id="KW-1185">Reference proteome</keyword>
<protein>
    <recommendedName>
        <fullName evidence="4">Lipoprotein</fullName>
    </recommendedName>
</protein>
<reference evidence="2 3" key="1">
    <citation type="submission" date="2019-10" db="EMBL/GenBank/DDBJ databases">
        <title>Nocardia macrotermitis sp. nov. and Nocardia aurantia sp. nov., isolated from the gut of fungus growing-termite Macrotermes natalensis.</title>
        <authorList>
            <person name="Benndorf R."/>
            <person name="Schwitalla J."/>
            <person name="Martin K."/>
            <person name="De Beer W."/>
            <person name="Kaster A.-K."/>
            <person name="Vollmers J."/>
            <person name="Poulsen M."/>
            <person name="Beemelmanns C."/>
        </authorList>
    </citation>
    <scope>NUCLEOTIDE SEQUENCE [LARGE SCALE GENOMIC DNA]</scope>
    <source>
        <strain evidence="2 3">RB20</strain>
    </source>
</reference>
<evidence type="ECO:0000313" key="2">
    <source>
        <dbReference type="EMBL" id="MQY22905.1"/>
    </source>
</evidence>
<name>A0A7K0DAU1_9NOCA</name>
<gene>
    <name evidence="2" type="ORF">NRB20_60290</name>
</gene>
<evidence type="ECO:0000313" key="3">
    <source>
        <dbReference type="Proteomes" id="UP000438448"/>
    </source>
</evidence>
<evidence type="ECO:0008006" key="4">
    <source>
        <dbReference type="Google" id="ProtNLM"/>
    </source>
</evidence>
<organism evidence="2 3">
    <name type="scientific">Nocardia macrotermitis</name>
    <dbReference type="NCBI Taxonomy" id="2585198"/>
    <lineage>
        <taxon>Bacteria</taxon>
        <taxon>Bacillati</taxon>
        <taxon>Actinomycetota</taxon>
        <taxon>Actinomycetes</taxon>
        <taxon>Mycobacteriales</taxon>
        <taxon>Nocardiaceae</taxon>
        <taxon>Nocardia</taxon>
    </lineage>
</organism>
<dbReference type="EMBL" id="WEGK01000016">
    <property type="protein sequence ID" value="MQY22905.1"/>
    <property type="molecule type" value="Genomic_DNA"/>
</dbReference>
<dbReference type="Proteomes" id="UP000438448">
    <property type="component" value="Unassembled WGS sequence"/>
</dbReference>
<accession>A0A7K0DAU1</accession>
<dbReference type="OrthoDB" id="4554415at2"/>
<dbReference type="AlphaFoldDB" id="A0A7K0DAU1"/>
<evidence type="ECO:0000256" key="1">
    <source>
        <dbReference type="SAM" id="MobiDB-lite"/>
    </source>
</evidence>
<dbReference type="RefSeq" id="WP_153414729.1">
    <property type="nucleotide sequence ID" value="NZ_WEGK01000016.1"/>
</dbReference>
<feature type="region of interest" description="Disordered" evidence="1">
    <location>
        <begin position="170"/>
        <end position="192"/>
    </location>
</feature>
<sequence>MILARKGIGATFVALTAVAGLLAGCGRENNSGVQMSTTLTESAARNRIDTYLLDTLRGLPSGVGLSRTPDHPDLSSFGPNDAALTVPCDDNNDDPRHPVQAVIAYWITGVPRGQDNHYFELTRTYWTDRGYRLNPDSTSDWASVDTPDRYSLSIESAGKGYGSLSITAGSPCFPQAAKGTTTPQPTELERPS</sequence>
<proteinExistence type="predicted"/>
<comment type="caution">
    <text evidence="2">The sequence shown here is derived from an EMBL/GenBank/DDBJ whole genome shotgun (WGS) entry which is preliminary data.</text>
</comment>